<dbReference type="Pfam" id="PF02049">
    <property type="entry name" value="FliE"/>
    <property type="match status" value="1"/>
</dbReference>
<evidence type="ECO:0000256" key="3">
    <source>
        <dbReference type="ARBA" id="ARBA00023143"/>
    </source>
</evidence>
<dbReference type="RefSeq" id="WP_270057192.1">
    <property type="nucleotide sequence ID" value="NZ_CP115149.1"/>
</dbReference>
<keyword evidence="7" id="KW-1185">Reference proteome</keyword>
<evidence type="ECO:0000256" key="2">
    <source>
        <dbReference type="ARBA" id="ARBA00009272"/>
    </source>
</evidence>
<organism evidence="6 7">
    <name type="scientific">Tepidiforma flava</name>
    <dbReference type="NCBI Taxonomy" id="3004094"/>
    <lineage>
        <taxon>Bacteria</taxon>
        <taxon>Bacillati</taxon>
        <taxon>Chloroflexota</taxon>
        <taxon>Tepidiformia</taxon>
        <taxon>Tepidiformales</taxon>
        <taxon>Tepidiformaceae</taxon>
        <taxon>Tepidiforma</taxon>
    </lineage>
</organism>
<keyword evidence="3 4" id="KW-0975">Bacterial flagellum</keyword>
<dbReference type="InterPro" id="IPR001624">
    <property type="entry name" value="FliE"/>
</dbReference>
<evidence type="ECO:0000256" key="4">
    <source>
        <dbReference type="HAMAP-Rule" id="MF_00724"/>
    </source>
</evidence>
<reference evidence="6 7" key="1">
    <citation type="journal article" date="2023" name="ISME J.">
        <title>Thermophilic Dehalococcoidia with unusual traits shed light on an unexpected past.</title>
        <authorList>
            <person name="Palmer M."/>
            <person name="Covington J.K."/>
            <person name="Zhou E.M."/>
            <person name="Thomas S.C."/>
            <person name="Habib N."/>
            <person name="Seymour C.O."/>
            <person name="Lai D."/>
            <person name="Johnston J."/>
            <person name="Hashimi A."/>
            <person name="Jiao J.Y."/>
            <person name="Muok A.R."/>
            <person name="Liu L."/>
            <person name="Xian W.D."/>
            <person name="Zhi X.Y."/>
            <person name="Li M.M."/>
            <person name="Silva L.P."/>
            <person name="Bowen B.P."/>
            <person name="Louie K."/>
            <person name="Briegel A."/>
            <person name="Pett-Ridge J."/>
            <person name="Weber P.K."/>
            <person name="Tocheva E.I."/>
            <person name="Woyke T."/>
            <person name="Northen T.R."/>
            <person name="Mayali X."/>
            <person name="Li W.J."/>
            <person name="Hedlund B.P."/>
        </authorList>
    </citation>
    <scope>NUCLEOTIDE SEQUENCE [LARGE SCALE GENOMIC DNA]</scope>
    <source>
        <strain evidence="6 7">YIM 72310</strain>
    </source>
</reference>
<comment type="subcellular location">
    <subcellularLocation>
        <location evidence="1 4">Bacterial flagellum basal body</location>
    </subcellularLocation>
</comment>
<keyword evidence="6" id="KW-0282">Flagellum</keyword>
<gene>
    <name evidence="4 6" type="primary">fliE</name>
    <name evidence="6" type="ORF">O0235_03730</name>
</gene>
<protein>
    <recommendedName>
        <fullName evidence="4 5">Flagellar hook-basal body complex protein FliE</fullName>
    </recommendedName>
</protein>
<dbReference type="Proteomes" id="UP001212803">
    <property type="component" value="Chromosome"/>
</dbReference>
<dbReference type="EMBL" id="CP115149">
    <property type="protein sequence ID" value="WBL36675.1"/>
    <property type="molecule type" value="Genomic_DNA"/>
</dbReference>
<keyword evidence="6" id="KW-0969">Cilium</keyword>
<comment type="similarity">
    <text evidence="2 4">Belongs to the FliE family.</text>
</comment>
<keyword evidence="6" id="KW-0966">Cell projection</keyword>
<evidence type="ECO:0000256" key="5">
    <source>
        <dbReference type="NCBIfam" id="TIGR00205"/>
    </source>
</evidence>
<name>A0ABY7M8B6_9CHLR</name>
<dbReference type="PRINTS" id="PR01006">
    <property type="entry name" value="FLGHOOKFLIE"/>
</dbReference>
<evidence type="ECO:0000256" key="1">
    <source>
        <dbReference type="ARBA" id="ARBA00004117"/>
    </source>
</evidence>
<accession>A0ABY7M8B6</accession>
<dbReference type="NCBIfam" id="TIGR00205">
    <property type="entry name" value="fliE"/>
    <property type="match status" value="1"/>
</dbReference>
<proteinExistence type="inferred from homology"/>
<evidence type="ECO:0000313" key="6">
    <source>
        <dbReference type="EMBL" id="WBL36675.1"/>
    </source>
</evidence>
<sequence length="95" mass="10004">MDIAPIQSQLPLAQTGAKTAAPAAGFADLLGRALGQLQAISDNADQKVNALATGQDVELHDVMLAVEAESLAISLATQVRTKAVEAYQEIFRMQI</sequence>
<evidence type="ECO:0000313" key="7">
    <source>
        <dbReference type="Proteomes" id="UP001212803"/>
    </source>
</evidence>
<dbReference type="PANTHER" id="PTHR34653:SF1">
    <property type="entry name" value="FLAGELLAR HOOK-BASAL BODY COMPLEX PROTEIN FLIE"/>
    <property type="match status" value="1"/>
</dbReference>
<dbReference type="HAMAP" id="MF_00724">
    <property type="entry name" value="FliE"/>
    <property type="match status" value="1"/>
</dbReference>
<dbReference type="PANTHER" id="PTHR34653">
    <property type="match status" value="1"/>
</dbReference>